<dbReference type="InterPro" id="IPR027417">
    <property type="entry name" value="P-loop_NTPase"/>
</dbReference>
<dbReference type="Proteomes" id="UP001241537">
    <property type="component" value="Unassembled WGS sequence"/>
</dbReference>
<dbReference type="PANTHER" id="PTHR42781:SF1">
    <property type="entry name" value="THIAMINE IMPORT ATP-BINDING PROTEIN THIQ"/>
    <property type="match status" value="1"/>
</dbReference>
<sequence length="220" mass="24502">MGLCVELQNITTSYGGPHILSDLSMRIGKGELLSLLGASGCGKTTLLRVIAGLHQVSSGEILFDGVSVKGLRPGQRGIGMLFQERRLLPAITVRENLEICMRPGGLSGDRLRAEAEQYLRLFRMEDYGDTCPEELSGGQQQRVALARAFCMKPRLLLLDEPFTGLDEVLREELSVQLRSLQRRHGITTLLVTHDRAEAQRISDRVLLMEQGDRTEFKELL</sequence>
<dbReference type="Gene3D" id="3.40.50.300">
    <property type="entry name" value="P-loop containing nucleotide triphosphate hydrolases"/>
    <property type="match status" value="1"/>
</dbReference>
<reference evidence="12" key="1">
    <citation type="submission" date="2023-07" db="EMBL/GenBank/DDBJ databases">
        <title>Genomic Encyclopedia of Type Strains, Phase IV (KMG-IV): sequencing the most valuable type-strain genomes for metagenomic binning, comparative biology and taxonomic classification.</title>
        <authorList>
            <person name="Goeker M."/>
        </authorList>
    </citation>
    <scope>NUCLEOTIDE SEQUENCE</scope>
    <source>
        <strain evidence="12">DSM 19659</strain>
    </source>
</reference>
<protein>
    <submittedName>
        <fullName evidence="12">Spermidine/putrescine transport system ATP-binding protein</fullName>
    </submittedName>
</protein>
<evidence type="ECO:0000256" key="4">
    <source>
        <dbReference type="ARBA" id="ARBA00022519"/>
    </source>
</evidence>
<evidence type="ECO:0000256" key="1">
    <source>
        <dbReference type="ARBA" id="ARBA00022448"/>
    </source>
</evidence>
<proteinExistence type="predicted"/>
<dbReference type="CDD" id="cd03259">
    <property type="entry name" value="ABC_Carb_Solutes_like"/>
    <property type="match status" value="1"/>
</dbReference>
<evidence type="ECO:0000259" key="11">
    <source>
        <dbReference type="PROSITE" id="PS50893"/>
    </source>
</evidence>
<keyword evidence="1" id="KW-0813">Transport</keyword>
<accession>A0AAE3V816</accession>
<feature type="domain" description="ABC transporter" evidence="11">
    <location>
        <begin position="5"/>
        <end position="219"/>
    </location>
</feature>
<dbReference type="PANTHER" id="PTHR42781">
    <property type="entry name" value="SPERMIDINE/PUTRESCINE IMPORT ATP-BINDING PROTEIN POTA"/>
    <property type="match status" value="1"/>
</dbReference>
<evidence type="ECO:0000256" key="10">
    <source>
        <dbReference type="ARBA" id="ARBA00023136"/>
    </source>
</evidence>
<keyword evidence="8" id="KW-0408">Iron</keyword>
<evidence type="ECO:0000256" key="5">
    <source>
        <dbReference type="ARBA" id="ARBA00022741"/>
    </source>
</evidence>
<keyword evidence="7" id="KW-1278">Translocase</keyword>
<dbReference type="GO" id="GO:0016887">
    <property type="term" value="F:ATP hydrolysis activity"/>
    <property type="evidence" value="ECO:0007669"/>
    <property type="project" value="InterPro"/>
</dbReference>
<evidence type="ECO:0000256" key="8">
    <source>
        <dbReference type="ARBA" id="ARBA00023004"/>
    </source>
</evidence>
<dbReference type="PROSITE" id="PS00211">
    <property type="entry name" value="ABC_TRANSPORTER_1"/>
    <property type="match status" value="1"/>
</dbReference>
<dbReference type="InterPro" id="IPR003439">
    <property type="entry name" value="ABC_transporter-like_ATP-bd"/>
</dbReference>
<keyword evidence="9" id="KW-0406">Ion transport</keyword>
<evidence type="ECO:0000313" key="12">
    <source>
        <dbReference type="EMBL" id="MDQ0151423.1"/>
    </source>
</evidence>
<evidence type="ECO:0000313" key="13">
    <source>
        <dbReference type="Proteomes" id="UP001241537"/>
    </source>
</evidence>
<dbReference type="GO" id="GO:0005524">
    <property type="term" value="F:ATP binding"/>
    <property type="evidence" value="ECO:0007669"/>
    <property type="project" value="UniProtKB-KW"/>
</dbReference>
<evidence type="ECO:0000256" key="6">
    <source>
        <dbReference type="ARBA" id="ARBA00022840"/>
    </source>
</evidence>
<dbReference type="GO" id="GO:0015408">
    <property type="term" value="F:ABC-type ferric iron transporter activity"/>
    <property type="evidence" value="ECO:0007669"/>
    <property type="project" value="InterPro"/>
</dbReference>
<keyword evidence="4" id="KW-0997">Cell inner membrane</keyword>
<dbReference type="GO" id="GO:0016020">
    <property type="term" value="C:membrane"/>
    <property type="evidence" value="ECO:0007669"/>
    <property type="project" value="InterPro"/>
</dbReference>
<comment type="caution">
    <text evidence="12">The sequence shown here is derived from an EMBL/GenBank/DDBJ whole genome shotgun (WGS) entry which is preliminary data.</text>
</comment>
<keyword evidence="13" id="KW-1185">Reference proteome</keyword>
<dbReference type="PROSITE" id="PS50893">
    <property type="entry name" value="ABC_TRANSPORTER_2"/>
    <property type="match status" value="1"/>
</dbReference>
<dbReference type="AlphaFoldDB" id="A0AAE3V816"/>
<organism evidence="12 13">
    <name type="scientific">Moryella indoligenes</name>
    <dbReference type="NCBI Taxonomy" id="371674"/>
    <lineage>
        <taxon>Bacteria</taxon>
        <taxon>Bacillati</taxon>
        <taxon>Bacillota</taxon>
        <taxon>Clostridia</taxon>
        <taxon>Lachnospirales</taxon>
        <taxon>Lachnospiraceae</taxon>
        <taxon>Moryella</taxon>
    </lineage>
</organism>
<dbReference type="InterPro" id="IPR050093">
    <property type="entry name" value="ABC_SmlMolc_Importer"/>
</dbReference>
<dbReference type="SUPFAM" id="SSF52540">
    <property type="entry name" value="P-loop containing nucleoside triphosphate hydrolases"/>
    <property type="match status" value="1"/>
</dbReference>
<dbReference type="Pfam" id="PF00005">
    <property type="entry name" value="ABC_tran"/>
    <property type="match status" value="1"/>
</dbReference>
<name>A0AAE3V816_9FIRM</name>
<keyword evidence="2" id="KW-1003">Cell membrane</keyword>
<dbReference type="InterPro" id="IPR017871">
    <property type="entry name" value="ABC_transporter-like_CS"/>
</dbReference>
<evidence type="ECO:0000256" key="7">
    <source>
        <dbReference type="ARBA" id="ARBA00022967"/>
    </source>
</evidence>
<evidence type="ECO:0000256" key="3">
    <source>
        <dbReference type="ARBA" id="ARBA00022496"/>
    </source>
</evidence>
<keyword evidence="5" id="KW-0547">Nucleotide-binding</keyword>
<dbReference type="SMART" id="SM00382">
    <property type="entry name" value="AAA"/>
    <property type="match status" value="1"/>
</dbReference>
<dbReference type="RefSeq" id="WP_307251881.1">
    <property type="nucleotide sequence ID" value="NZ_JAUSTO010000001.1"/>
</dbReference>
<gene>
    <name evidence="12" type="ORF">J2S20_000097</name>
</gene>
<dbReference type="EMBL" id="JAUSTO010000001">
    <property type="protein sequence ID" value="MDQ0151423.1"/>
    <property type="molecule type" value="Genomic_DNA"/>
</dbReference>
<keyword evidence="6 12" id="KW-0067">ATP-binding</keyword>
<evidence type="ECO:0000256" key="9">
    <source>
        <dbReference type="ARBA" id="ARBA00023065"/>
    </source>
</evidence>
<dbReference type="InterPro" id="IPR015853">
    <property type="entry name" value="ABC_transpr_FbpC"/>
</dbReference>
<keyword evidence="3" id="KW-0410">Iron transport</keyword>
<keyword evidence="10" id="KW-0472">Membrane</keyword>
<dbReference type="InterPro" id="IPR003593">
    <property type="entry name" value="AAA+_ATPase"/>
</dbReference>
<evidence type="ECO:0000256" key="2">
    <source>
        <dbReference type="ARBA" id="ARBA00022475"/>
    </source>
</evidence>